<name>A0A9P4M458_9PEZI</name>
<proteinExistence type="predicted"/>
<gene>
    <name evidence="2" type="ORF">NA57DRAFT_78111</name>
</gene>
<evidence type="ECO:0000313" key="3">
    <source>
        <dbReference type="Proteomes" id="UP000799772"/>
    </source>
</evidence>
<accession>A0A9P4M458</accession>
<comment type="caution">
    <text evidence="2">The sequence shown here is derived from an EMBL/GenBank/DDBJ whole genome shotgun (WGS) entry which is preliminary data.</text>
</comment>
<feature type="region of interest" description="Disordered" evidence="1">
    <location>
        <begin position="1"/>
        <end position="39"/>
    </location>
</feature>
<keyword evidence="3" id="KW-1185">Reference proteome</keyword>
<evidence type="ECO:0000256" key="1">
    <source>
        <dbReference type="SAM" id="MobiDB-lite"/>
    </source>
</evidence>
<sequence length="247" mass="27812">MAETDTPMSSVDQWQSDGNHKETSEAVDQLVPSVRQPTPKACDVNLDTVDAELEQEAIEELKAASMWNEQMAQSDVTWSYSNGSELVPITPWPWIRSRGYKDPDSAHQTLCMRCSLLNLDFLFSKELSSIHVHNQDVNELKTWDRRGINLGPLAKIRESSSCLFCSLIWDASLKRALDNSMPLFYNIGSAENDLVNLDCFLENSVQRSESDKPSYLELTSISSNSSRPRMYLAILGQIDTNSMPSLQ</sequence>
<feature type="compositionally biased region" description="Polar residues" evidence="1">
    <location>
        <begin position="1"/>
        <end position="17"/>
    </location>
</feature>
<dbReference type="Proteomes" id="UP000799772">
    <property type="component" value="Unassembled WGS sequence"/>
</dbReference>
<dbReference type="AlphaFoldDB" id="A0A9P4M458"/>
<reference evidence="2" key="1">
    <citation type="journal article" date="2020" name="Stud. Mycol.">
        <title>101 Dothideomycetes genomes: a test case for predicting lifestyles and emergence of pathogens.</title>
        <authorList>
            <person name="Haridas S."/>
            <person name="Albert R."/>
            <person name="Binder M."/>
            <person name="Bloem J."/>
            <person name="Labutti K."/>
            <person name="Salamov A."/>
            <person name="Andreopoulos B."/>
            <person name="Baker S."/>
            <person name="Barry K."/>
            <person name="Bills G."/>
            <person name="Bluhm B."/>
            <person name="Cannon C."/>
            <person name="Castanera R."/>
            <person name="Culley D."/>
            <person name="Daum C."/>
            <person name="Ezra D."/>
            <person name="Gonzalez J."/>
            <person name="Henrissat B."/>
            <person name="Kuo A."/>
            <person name="Liang C."/>
            <person name="Lipzen A."/>
            <person name="Lutzoni F."/>
            <person name="Magnuson J."/>
            <person name="Mondo S."/>
            <person name="Nolan M."/>
            <person name="Ohm R."/>
            <person name="Pangilinan J."/>
            <person name="Park H.-J."/>
            <person name="Ramirez L."/>
            <person name="Alfaro M."/>
            <person name="Sun H."/>
            <person name="Tritt A."/>
            <person name="Yoshinaga Y."/>
            <person name="Zwiers L.-H."/>
            <person name="Turgeon B."/>
            <person name="Goodwin S."/>
            <person name="Spatafora J."/>
            <person name="Crous P."/>
            <person name="Grigoriev I."/>
        </authorList>
    </citation>
    <scope>NUCLEOTIDE SEQUENCE</scope>
    <source>
        <strain evidence="2">CBS 133067</strain>
    </source>
</reference>
<evidence type="ECO:0000313" key="2">
    <source>
        <dbReference type="EMBL" id="KAF2096508.1"/>
    </source>
</evidence>
<organism evidence="2 3">
    <name type="scientific">Rhizodiscina lignyota</name>
    <dbReference type="NCBI Taxonomy" id="1504668"/>
    <lineage>
        <taxon>Eukaryota</taxon>
        <taxon>Fungi</taxon>
        <taxon>Dikarya</taxon>
        <taxon>Ascomycota</taxon>
        <taxon>Pezizomycotina</taxon>
        <taxon>Dothideomycetes</taxon>
        <taxon>Pleosporomycetidae</taxon>
        <taxon>Aulographales</taxon>
        <taxon>Rhizodiscinaceae</taxon>
        <taxon>Rhizodiscina</taxon>
    </lineage>
</organism>
<dbReference type="EMBL" id="ML978129">
    <property type="protein sequence ID" value="KAF2096508.1"/>
    <property type="molecule type" value="Genomic_DNA"/>
</dbReference>
<protein>
    <submittedName>
        <fullName evidence="2">Uncharacterized protein</fullName>
    </submittedName>
</protein>